<dbReference type="InterPro" id="IPR002105">
    <property type="entry name" value="Dockerin_1_rpt"/>
</dbReference>
<feature type="chain" id="PRO_5019719229" description="Dockerin domain-containing protein" evidence="2">
    <location>
        <begin position="33"/>
        <end position="1165"/>
    </location>
</feature>
<accession>A0A494XDP4</accession>
<organism evidence="4 5">
    <name type="scientific">Cohnella endophytica</name>
    <dbReference type="NCBI Taxonomy" id="2419778"/>
    <lineage>
        <taxon>Bacteria</taxon>
        <taxon>Bacillati</taxon>
        <taxon>Bacillota</taxon>
        <taxon>Bacilli</taxon>
        <taxon>Bacillales</taxon>
        <taxon>Paenibacillaceae</taxon>
        <taxon>Cohnella</taxon>
    </lineage>
</organism>
<evidence type="ECO:0000256" key="2">
    <source>
        <dbReference type="SAM" id="SignalP"/>
    </source>
</evidence>
<dbReference type="GO" id="GO:0000272">
    <property type="term" value="P:polysaccharide catabolic process"/>
    <property type="evidence" value="ECO:0007669"/>
    <property type="project" value="InterPro"/>
</dbReference>
<dbReference type="GO" id="GO:0004553">
    <property type="term" value="F:hydrolase activity, hydrolyzing O-glycosyl compounds"/>
    <property type="evidence" value="ECO:0007669"/>
    <property type="project" value="InterPro"/>
</dbReference>
<feature type="domain" description="Dockerin" evidence="3">
    <location>
        <begin position="128"/>
        <end position="193"/>
    </location>
</feature>
<evidence type="ECO:0000313" key="4">
    <source>
        <dbReference type="EMBL" id="RKP46279.1"/>
    </source>
</evidence>
<dbReference type="EMBL" id="RBZM01000013">
    <property type="protein sequence ID" value="RKP46279.1"/>
    <property type="molecule type" value="Genomic_DNA"/>
</dbReference>
<reference evidence="4 5" key="1">
    <citation type="submission" date="2018-10" db="EMBL/GenBank/DDBJ databases">
        <title>Cohnella sp. M2MS4P-1, whole genome shotgun sequence.</title>
        <authorList>
            <person name="Tuo L."/>
        </authorList>
    </citation>
    <scope>NUCLEOTIDE SEQUENCE [LARGE SCALE GENOMIC DNA]</scope>
    <source>
        <strain evidence="4 5">M2MS4P-1</strain>
    </source>
</reference>
<name>A0A494XDP4_9BACL</name>
<dbReference type="InterPro" id="IPR032812">
    <property type="entry name" value="SbsA_Ig"/>
</dbReference>
<dbReference type="InterPro" id="IPR036439">
    <property type="entry name" value="Dockerin_dom_sf"/>
</dbReference>
<dbReference type="Gene3D" id="2.60.40.2700">
    <property type="match status" value="1"/>
</dbReference>
<gene>
    <name evidence="4" type="ORF">D7Z26_24675</name>
</gene>
<dbReference type="CDD" id="cd14256">
    <property type="entry name" value="Dockerin_I"/>
    <property type="match status" value="1"/>
</dbReference>
<dbReference type="Pfam" id="PF23197">
    <property type="entry name" value="IG_AIR9"/>
    <property type="match status" value="1"/>
</dbReference>
<dbReference type="OrthoDB" id="57539at2"/>
<dbReference type="Gene3D" id="1.10.1330.10">
    <property type="entry name" value="Dockerin domain"/>
    <property type="match status" value="1"/>
</dbReference>
<proteinExistence type="predicted"/>
<evidence type="ECO:0000259" key="3">
    <source>
        <dbReference type="PROSITE" id="PS51766"/>
    </source>
</evidence>
<evidence type="ECO:0000313" key="5">
    <source>
        <dbReference type="Proteomes" id="UP000282076"/>
    </source>
</evidence>
<dbReference type="PROSITE" id="PS00018">
    <property type="entry name" value="EF_HAND_1"/>
    <property type="match status" value="1"/>
</dbReference>
<evidence type="ECO:0000256" key="1">
    <source>
        <dbReference type="ARBA" id="ARBA00022729"/>
    </source>
</evidence>
<feature type="signal peptide" evidence="2">
    <location>
        <begin position="1"/>
        <end position="32"/>
    </location>
</feature>
<dbReference type="SUPFAM" id="SSF63446">
    <property type="entry name" value="Type I dockerin domain"/>
    <property type="match status" value="1"/>
</dbReference>
<sequence>MIKTLTRLRKRRSAGFALLLAIALAFPPVARATPLPNGIAPPVMSNVGWIAAPIAVALDSFSFEAGNHYPQLTGSVNVTATTDNPSIAVASAADGTVRVQVKSTGTTRLAITGTEASSSALTDHLQMKVTLLGDTDGDGVLTSADVLYINKVVNSKLTTTDEEKNRLDINRDGQITSADAILLMNSYVGKTPVTGGVKFLVSLSDVNDAPVAEQAAISGTIQTGQALTGTYRYLDPENDAESNSAYQWYRGSQADGIGKTTIAGATGNQYTVQDADVGQYLFFAVTPVDAKGAAGSAVVAATGSLVLDTTPPVLASTIPAAGAAKVDLNASLSATFSEPVEAADGKSIIVRRSADNVAVRTYAANDTTNVTISGRTVVFLNPGLDGETSYYVEIDAGAFLDLAGNEFAGLNLESSWSFMTKDVAAPVAISTTPVNQGMTVDKTADFSLTFNKPVVAVAGKWLSIRDKADDSVKASYEANDNSKVIVAGTTVTIQNPGLDEKSSYYIEIESGAFEDVSGNSFAGLSGNAAWTFTVPDLTAPTVDSTTPDNGGTGVNRSDDLTVTFSKPVVAVAGKTILIRRATDNSILKTYAANDANEVVISGATVTLKSPNLEDGASFYVEIDAGAFKDAAGNDFAGLNGSTGWSFATEDTIAPFVSSTTPANNATGVSKTADLSVTFNEPVIAVNGKAVTIRDASDNSAFATYTLGTDSEVTVSGGVLTIQHSAFAELQRYYVEIESGALKDAAGNGFAGMTGGAAWSFESLDSRVLSATPGVPLVESNLGTGAYLILDITGDTFSSDIKEQDFRLNHAPQGLEIDLVGTMNPNTAFVLFDFDGTDFDTSITDFSVTALPSALTSGKTLTSNTMTITAEAKPTPNITGTTPANNAVDVGDAANLTLVFDKNVTAAAGKAITIYKKANDSVFETIMANDTTKVSVSGGTVTIQHNPFVGNLEYYVLVDAGAFTANDAGNAAITDKTVWNFKIAAPAPDMFISEFLRGSGSHQVAIELYYPTAASPNPAPADTYSLFVYQYNTATSKMVVAEINIGSGHPIFRTVPYIIIDRAFDDFMDVTKPADFSSTGYPYVNNADVFYDYPANVYLKALVLKKGSQVVDVVGDPNATGPGSFLASGGTLVRKSGIAGGSKIYEPLQWDVYPVNTFNKIGNHTP</sequence>
<dbReference type="InterPro" id="IPR016134">
    <property type="entry name" value="Dockerin_dom"/>
</dbReference>
<dbReference type="Proteomes" id="UP000282076">
    <property type="component" value="Unassembled WGS sequence"/>
</dbReference>
<dbReference type="Pfam" id="PF00404">
    <property type="entry name" value="Dockerin_1"/>
    <property type="match status" value="1"/>
</dbReference>
<dbReference type="PROSITE" id="PS51766">
    <property type="entry name" value="DOCKERIN"/>
    <property type="match status" value="1"/>
</dbReference>
<dbReference type="RefSeq" id="WP_120979707.1">
    <property type="nucleotide sequence ID" value="NZ_RBZM01000013.1"/>
</dbReference>
<dbReference type="InterPro" id="IPR018247">
    <property type="entry name" value="EF_Hand_1_Ca_BS"/>
</dbReference>
<keyword evidence="5" id="KW-1185">Reference proteome</keyword>
<protein>
    <recommendedName>
        <fullName evidence="3">Dockerin domain-containing protein</fullName>
    </recommendedName>
</protein>
<dbReference type="AlphaFoldDB" id="A0A494XDP4"/>
<comment type="caution">
    <text evidence="4">The sequence shown here is derived from an EMBL/GenBank/DDBJ whole genome shotgun (WGS) entry which is preliminary data.</text>
</comment>
<dbReference type="InterPro" id="IPR056284">
    <property type="entry name" value="AIR9-like_A9"/>
</dbReference>
<keyword evidence="1 2" id="KW-0732">Signal</keyword>
<dbReference type="Pfam" id="PF13205">
    <property type="entry name" value="Big_5"/>
    <property type="match status" value="5"/>
</dbReference>